<feature type="region of interest" description="Disordered" evidence="6">
    <location>
        <begin position="1"/>
        <end position="38"/>
    </location>
</feature>
<dbReference type="PROSITE" id="PS50297">
    <property type="entry name" value="ANK_REP_REGION"/>
    <property type="match status" value="1"/>
</dbReference>
<keyword evidence="12" id="KW-1185">Reference proteome</keyword>
<dbReference type="Pfam" id="PF12333">
    <property type="entry name" value="Ipi1_N"/>
    <property type="match status" value="1"/>
</dbReference>
<evidence type="ECO:0000256" key="1">
    <source>
        <dbReference type="ARBA" id="ARBA00002355"/>
    </source>
</evidence>
<dbReference type="Gene3D" id="1.25.40.20">
    <property type="entry name" value="Ankyrin repeat-containing domain"/>
    <property type="match status" value="1"/>
</dbReference>
<dbReference type="InterPro" id="IPR056125">
    <property type="entry name" value="DUF7708"/>
</dbReference>
<feature type="domain" description="GPI inositol-deacylase winged helix" evidence="8">
    <location>
        <begin position="861"/>
        <end position="951"/>
    </location>
</feature>
<keyword evidence="5" id="KW-0040">ANK repeat</keyword>
<sequence>MGSSSKKKKEKQKDFAKPKLRVGKSKPKADNHTSTSFKSKAVVVGHQSLNAAAPTAQTQLKHNLTLLNHHSYTTRRDSVAHIASVLSSLPSSGPPLPYSVILPALAPLILDSAAPVRNQLLTLLTNFAKPKDLRQDAIIPADAVRMHTPRFLLYIHSAMTHISADIRADSTNFLAFLLDVVGEEAVRGAKGWGKTLKCWMVLLGWESATAGGGVRTSTIEFSDPGKNKKASLQHLGVLKRFLTVGMLEVEEPVSHLDIGMNDFLRPHQYTELYLLPRTSNIYAHLSLFATSAAVENGNEEDAEGGKQLLEEAVVNFKNALQPNDRKAFERLSNPTAEDVTSLVRDVDERLGQKQKRRRTLQNSTFATFVQSMQQFAGIVDTCVQSNPEIAALVWGGMKFVLLAFSNYLKYLEEITDMCEQMGRLCPQYERFGKLFPTHIELQDSICEFYSIVVDFFREALLFLYSSAFKQFAIATFRPFSDKFSNTIRLLGFVSKTVEQEITYSSQQEEHVERVNNAAARTEARDFYNLARITYHGIQEDRIKLSDEARRSKRERILRNICNYPYYFDFTNNLYKRQEASGQWIFDTPDYKAWLDFPKSSGLWYHAIPGFGKSVLTAGVVESLLDTSKLARIRHNISYFFCAYTNSASLSARTIISSILHQLFYYSNDLPQDLLDNLEAQFNDKASSSRVLLPDTQRFLTKILKENKARNFIVIDGLDECNDKERGVVLRILKQVFADNPDNLKILISSRGSQDIARALKEFRQLDLANSNQQDIEIFIAQALRDKELEGQLPELPLVLFDKIKTFLAENAKGLFLWVDLQITEICKEARIEDIEAALPGLPRDLNELYSRVLERIRQQRRPEVARSIFKWISYAVRPLTLDELKEAIAIEDSQISAWASLKRQTEMDDSKWLQNCENLVVLNKGNGTVQLAHSTIKEFLEASISQNSGFQLHEQDHQQLAEFCIRYFQLPEFTDQQQTYQRVVIQSQGFSTKNLLAGTTAEAEETWTGWFARKAYEYTALSPRRFSAVPASALIKKEPTTLLLTPGQSFKKLLRAYPFLDYASGNWLKHLDSSRLEIPPSQPSRDTGYVFNLMMKKYHRIRFPWQNYFTPDLTTFCDDLFNLFDWAIRERVELVFDIAYIHISKSGKSQLAKGHATLFLDYWLEVDTFREKHERTRFQRFCLDLDPKGGMAWKLLHRLKLDLNCAGPQISKRLLYKDPSILCDLLCVACDRADVKTFDGLMGLVEEMPGAFYITPHSGLRMQGQRRAYKITKHLGLETYEQMVRNSIGSSCWNIFKTLHQDSYVDFIRALSIESRSSLLHLAVDLERANFFELLMEHHWSAMHHDSGDSSTLTQKAVELGNEDLFKICVRKDYQMTSRSKSNRLYPVQIAAKLDNLAIMKLMKPFLRNANVDATASGSSDTALTYAIKNHNVEMVQLLIDAGADILKESNKQKLSVQLQAPLFRPEEWNFPLWQFLNDPDPDIVDLLLQDPRFIPRLTRFYSEPDLYENPVNRLVDRMDHELGTCRQSGNLPLKFQTLKKIRDAMTTKVTSLEASDHEVTRTTSNISMIRDIKQFLKGTDMSRNPFHKLQCAIYNLDSTTQI</sequence>
<dbReference type="InterPro" id="IPR027417">
    <property type="entry name" value="P-loop_NTPase"/>
</dbReference>
<dbReference type="PANTHER" id="PTHR10039">
    <property type="entry name" value="AMELOGENIN"/>
    <property type="match status" value="1"/>
</dbReference>
<dbReference type="Proteomes" id="UP001221413">
    <property type="component" value="Unassembled WGS sequence"/>
</dbReference>
<dbReference type="Pfam" id="PF12796">
    <property type="entry name" value="Ank_2"/>
    <property type="match status" value="1"/>
</dbReference>
<dbReference type="SMART" id="SM00248">
    <property type="entry name" value="ANK"/>
    <property type="match status" value="3"/>
</dbReference>
<feature type="domain" description="Nephrocystin 3-like N-terminal" evidence="10">
    <location>
        <begin position="580"/>
        <end position="750"/>
    </location>
</feature>
<comment type="function">
    <text evidence="1">Component of the RIX1 complex required for processing of ITS2 sequences from 35S pre-rRNA.</text>
</comment>
<evidence type="ECO:0000256" key="2">
    <source>
        <dbReference type="ARBA" id="ARBA00020467"/>
    </source>
</evidence>
<dbReference type="SUPFAM" id="SSF48371">
    <property type="entry name" value="ARM repeat"/>
    <property type="match status" value="1"/>
</dbReference>
<proteinExistence type="predicted"/>
<evidence type="ECO:0000256" key="3">
    <source>
        <dbReference type="ARBA" id="ARBA00021642"/>
    </source>
</evidence>
<dbReference type="InterPro" id="IPR016024">
    <property type="entry name" value="ARM-type_fold"/>
</dbReference>
<evidence type="ECO:0000259" key="10">
    <source>
        <dbReference type="Pfam" id="PF24883"/>
    </source>
</evidence>
<evidence type="ECO:0000259" key="7">
    <source>
        <dbReference type="Pfam" id="PF12333"/>
    </source>
</evidence>
<dbReference type="InterPro" id="IPR002110">
    <property type="entry name" value="Ankyrin_rpt"/>
</dbReference>
<comment type="caution">
    <text evidence="11">The sequence shown here is derived from an EMBL/GenBank/DDBJ whole genome shotgun (WGS) entry which is preliminary data.</text>
</comment>
<feature type="compositionally biased region" description="Basic residues" evidence="6">
    <location>
        <begin position="1"/>
        <end position="10"/>
    </location>
</feature>
<dbReference type="InterPro" id="IPR024679">
    <property type="entry name" value="Ipi1_N"/>
</dbReference>
<gene>
    <name evidence="11" type="ORF">Dda_1959</name>
</gene>
<dbReference type="InterPro" id="IPR056884">
    <property type="entry name" value="NPHP3-like_N"/>
</dbReference>
<keyword evidence="4" id="KW-0677">Repeat</keyword>
<feature type="repeat" description="ANK" evidence="5">
    <location>
        <begin position="1419"/>
        <end position="1451"/>
    </location>
</feature>
<organism evidence="11 12">
    <name type="scientific">Drechslerella dactyloides</name>
    <name type="common">Nematode-trapping fungus</name>
    <name type="synonym">Arthrobotrys dactyloides</name>
    <dbReference type="NCBI Taxonomy" id="74499"/>
    <lineage>
        <taxon>Eukaryota</taxon>
        <taxon>Fungi</taxon>
        <taxon>Dikarya</taxon>
        <taxon>Ascomycota</taxon>
        <taxon>Pezizomycotina</taxon>
        <taxon>Orbiliomycetes</taxon>
        <taxon>Orbiliales</taxon>
        <taxon>Orbiliaceae</taxon>
        <taxon>Drechslerella</taxon>
    </lineage>
</organism>
<evidence type="ECO:0000259" key="9">
    <source>
        <dbReference type="Pfam" id="PF24809"/>
    </source>
</evidence>
<dbReference type="Pfam" id="PF24809">
    <property type="entry name" value="DUF7708"/>
    <property type="match status" value="1"/>
</dbReference>
<accession>A0AAD6NL26</accession>
<dbReference type="EMBL" id="JAQGDS010000002">
    <property type="protein sequence ID" value="KAJ6263396.1"/>
    <property type="molecule type" value="Genomic_DNA"/>
</dbReference>
<evidence type="ECO:0000259" key="8">
    <source>
        <dbReference type="Pfam" id="PF22939"/>
    </source>
</evidence>
<evidence type="ECO:0000313" key="12">
    <source>
        <dbReference type="Proteomes" id="UP001221413"/>
    </source>
</evidence>
<dbReference type="InterPro" id="IPR054471">
    <property type="entry name" value="GPIID_WHD"/>
</dbReference>
<dbReference type="SUPFAM" id="SSF48403">
    <property type="entry name" value="Ankyrin repeat"/>
    <property type="match status" value="1"/>
</dbReference>
<feature type="domain" description="DUF7708" evidence="9">
    <location>
        <begin position="365"/>
        <end position="508"/>
    </location>
</feature>
<feature type="domain" description="Pre-rRNA-processing protein Ipi1 N-terminal" evidence="7">
    <location>
        <begin position="143"/>
        <end position="242"/>
    </location>
</feature>
<evidence type="ECO:0000313" key="11">
    <source>
        <dbReference type="EMBL" id="KAJ6263396.1"/>
    </source>
</evidence>
<reference evidence="11" key="1">
    <citation type="submission" date="2023-01" db="EMBL/GenBank/DDBJ databases">
        <title>The chitinases involved in constricting ring structure development in the nematode-trapping fungus Drechslerella dactyloides.</title>
        <authorList>
            <person name="Wang R."/>
            <person name="Zhang L."/>
            <person name="Tang P."/>
            <person name="Li S."/>
            <person name="Liang L."/>
        </authorList>
    </citation>
    <scope>NUCLEOTIDE SEQUENCE</scope>
    <source>
        <strain evidence="11">YMF1.00031</strain>
    </source>
</reference>
<evidence type="ECO:0000256" key="4">
    <source>
        <dbReference type="ARBA" id="ARBA00022737"/>
    </source>
</evidence>
<dbReference type="Pfam" id="PF24883">
    <property type="entry name" value="NPHP3_N"/>
    <property type="match status" value="1"/>
</dbReference>
<dbReference type="Pfam" id="PF22939">
    <property type="entry name" value="WHD_GPIID"/>
    <property type="match status" value="1"/>
</dbReference>
<name>A0AAD6NL26_DREDA</name>
<dbReference type="Gene3D" id="3.40.50.300">
    <property type="entry name" value="P-loop containing nucleotide triphosphate hydrolases"/>
    <property type="match status" value="1"/>
</dbReference>
<protein>
    <recommendedName>
        <fullName evidence="3">Pre-rRNA-processing protein IPI1</fullName>
    </recommendedName>
    <alternativeName>
        <fullName evidence="2">Pre-rRNA-processing protein ipi1</fullName>
    </alternativeName>
</protein>
<dbReference type="InterPro" id="IPR036770">
    <property type="entry name" value="Ankyrin_rpt-contain_sf"/>
</dbReference>
<evidence type="ECO:0000256" key="5">
    <source>
        <dbReference type="PROSITE-ProRule" id="PRU00023"/>
    </source>
</evidence>
<evidence type="ECO:0000256" key="6">
    <source>
        <dbReference type="SAM" id="MobiDB-lite"/>
    </source>
</evidence>
<dbReference type="PROSITE" id="PS50088">
    <property type="entry name" value="ANK_REPEAT"/>
    <property type="match status" value="1"/>
</dbReference>
<dbReference type="SUPFAM" id="SSF52540">
    <property type="entry name" value="P-loop containing nucleoside triphosphate hydrolases"/>
    <property type="match status" value="1"/>
</dbReference>